<dbReference type="Proteomes" id="UP000765509">
    <property type="component" value="Unassembled WGS sequence"/>
</dbReference>
<dbReference type="OrthoDB" id="5151590at2759"/>
<evidence type="ECO:0000313" key="1">
    <source>
        <dbReference type="EMBL" id="MBW0500826.1"/>
    </source>
</evidence>
<keyword evidence="2" id="KW-1185">Reference proteome</keyword>
<organism evidence="1 2">
    <name type="scientific">Austropuccinia psidii MF-1</name>
    <dbReference type="NCBI Taxonomy" id="1389203"/>
    <lineage>
        <taxon>Eukaryota</taxon>
        <taxon>Fungi</taxon>
        <taxon>Dikarya</taxon>
        <taxon>Basidiomycota</taxon>
        <taxon>Pucciniomycotina</taxon>
        <taxon>Pucciniomycetes</taxon>
        <taxon>Pucciniales</taxon>
        <taxon>Sphaerophragmiaceae</taxon>
        <taxon>Austropuccinia</taxon>
    </lineage>
</organism>
<dbReference type="EMBL" id="AVOT02016014">
    <property type="protein sequence ID" value="MBW0500826.1"/>
    <property type="molecule type" value="Genomic_DNA"/>
</dbReference>
<evidence type="ECO:0000313" key="2">
    <source>
        <dbReference type="Proteomes" id="UP000765509"/>
    </source>
</evidence>
<gene>
    <name evidence="1" type="ORF">O181_040541</name>
</gene>
<comment type="caution">
    <text evidence="1">The sequence shown here is derived from an EMBL/GenBank/DDBJ whole genome shotgun (WGS) entry which is preliminary data.</text>
</comment>
<proteinExistence type="predicted"/>
<name>A0A9Q3DI08_9BASI</name>
<reference evidence="1" key="1">
    <citation type="submission" date="2021-03" db="EMBL/GenBank/DDBJ databases">
        <title>Draft genome sequence of rust myrtle Austropuccinia psidii MF-1, a brazilian biotype.</title>
        <authorList>
            <person name="Quecine M.C."/>
            <person name="Pachon D.M.R."/>
            <person name="Bonatelli M.L."/>
            <person name="Correr F.H."/>
            <person name="Franceschini L.M."/>
            <person name="Leite T.F."/>
            <person name="Margarido G.R.A."/>
            <person name="Almeida C.A."/>
            <person name="Ferrarezi J.A."/>
            <person name="Labate C.A."/>
        </authorList>
    </citation>
    <scope>NUCLEOTIDE SEQUENCE</scope>
    <source>
        <strain evidence="1">MF-1</strain>
    </source>
</reference>
<sequence length="74" mass="8210">MMVWGAICAPIQSKLINMPPGQRQAIDFIENVYTPGLLPLMDELVEVGIAENCKGLTLMEDGAPSQEWHDQNQI</sequence>
<dbReference type="AlphaFoldDB" id="A0A9Q3DI08"/>
<accession>A0A9Q3DI08</accession>
<protein>
    <submittedName>
        <fullName evidence="1">Uncharacterized protein</fullName>
    </submittedName>
</protein>